<reference evidence="7" key="1">
    <citation type="submission" date="2022-11" db="EMBL/GenBank/DDBJ databases">
        <authorList>
            <person name="Hyden B.L."/>
            <person name="Feng K."/>
            <person name="Yates T."/>
            <person name="Jawdy S."/>
            <person name="Smart L.B."/>
            <person name="Muchero W."/>
        </authorList>
    </citation>
    <scope>NUCLEOTIDE SEQUENCE</scope>
    <source>
        <tissue evidence="7">Shoot tip</tissue>
    </source>
</reference>
<feature type="transmembrane region" description="Helical" evidence="6">
    <location>
        <begin position="109"/>
        <end position="128"/>
    </location>
</feature>
<evidence type="ECO:0000313" key="7">
    <source>
        <dbReference type="EMBL" id="KAJ6694974.1"/>
    </source>
</evidence>
<protein>
    <submittedName>
        <fullName evidence="7">SERINC-DOMAIN CONTAINING SERINE AND SPHINGOLIPID BIOSYNTHESIS PROTEIN</fullName>
    </submittedName>
</protein>
<name>A0A9Q0PV40_9ROSI</name>
<dbReference type="EMBL" id="JAPFFM010000017">
    <property type="protein sequence ID" value="KAJ6694974.1"/>
    <property type="molecule type" value="Genomic_DNA"/>
</dbReference>
<accession>A0A9Q0PV40</accession>
<evidence type="ECO:0000256" key="4">
    <source>
        <dbReference type="ARBA" id="ARBA00022989"/>
    </source>
</evidence>
<evidence type="ECO:0000256" key="1">
    <source>
        <dbReference type="ARBA" id="ARBA00004141"/>
    </source>
</evidence>
<comment type="caution">
    <text evidence="7">The sequence shown here is derived from an EMBL/GenBank/DDBJ whole genome shotgun (WGS) entry which is preliminary data.</text>
</comment>
<dbReference type="Pfam" id="PF03348">
    <property type="entry name" value="Serinc"/>
    <property type="match status" value="1"/>
</dbReference>
<dbReference type="InterPro" id="IPR005016">
    <property type="entry name" value="TDE1/TMS"/>
</dbReference>
<sequence length="161" mass="18432">MDTSNLFKEPTAMSPRNLNSFSGFCPAEEQQTPNSVPRKNGPLGFFRDYGQKLLSHFYNIKACGIDGQDCCHTLGVLRVSLGCFIFFSYHSSSIQKYIQIYGEFARVGAGFFCVLQLVSVIEFITWWNSYWMPDEQKKQSCSLGLFMLQQFSMLLLSVELW</sequence>
<comment type="similarity">
    <text evidence="2">Belongs to the TDE1 family.</text>
</comment>
<dbReference type="PANTHER" id="PTHR10383">
    <property type="entry name" value="SERINE INCORPORATOR"/>
    <property type="match status" value="1"/>
</dbReference>
<dbReference type="GO" id="GO:0016020">
    <property type="term" value="C:membrane"/>
    <property type="evidence" value="ECO:0007669"/>
    <property type="project" value="UniProtKB-SubCell"/>
</dbReference>
<keyword evidence="5 6" id="KW-0472">Membrane</keyword>
<evidence type="ECO:0000256" key="2">
    <source>
        <dbReference type="ARBA" id="ARBA00006665"/>
    </source>
</evidence>
<dbReference type="Proteomes" id="UP001151752">
    <property type="component" value="Chromosome 3"/>
</dbReference>
<evidence type="ECO:0000256" key="3">
    <source>
        <dbReference type="ARBA" id="ARBA00022692"/>
    </source>
</evidence>
<dbReference type="AlphaFoldDB" id="A0A9Q0PV40"/>
<evidence type="ECO:0000256" key="6">
    <source>
        <dbReference type="SAM" id="Phobius"/>
    </source>
</evidence>
<organism evidence="7 8">
    <name type="scientific">Salix koriyanagi</name>
    <dbReference type="NCBI Taxonomy" id="2511006"/>
    <lineage>
        <taxon>Eukaryota</taxon>
        <taxon>Viridiplantae</taxon>
        <taxon>Streptophyta</taxon>
        <taxon>Embryophyta</taxon>
        <taxon>Tracheophyta</taxon>
        <taxon>Spermatophyta</taxon>
        <taxon>Magnoliopsida</taxon>
        <taxon>eudicotyledons</taxon>
        <taxon>Gunneridae</taxon>
        <taxon>Pentapetalae</taxon>
        <taxon>rosids</taxon>
        <taxon>fabids</taxon>
        <taxon>Malpighiales</taxon>
        <taxon>Salicaceae</taxon>
        <taxon>Saliceae</taxon>
        <taxon>Salix</taxon>
    </lineage>
</organism>
<proteinExistence type="inferred from homology"/>
<reference evidence="7" key="2">
    <citation type="journal article" date="2023" name="Int. J. Mol. Sci.">
        <title>De Novo Assembly and Annotation of 11 Diverse Shrub Willow (Salix) Genomes Reveals Novel Gene Organization in Sex-Linked Regions.</title>
        <authorList>
            <person name="Hyden B."/>
            <person name="Feng K."/>
            <person name="Yates T.B."/>
            <person name="Jawdy S."/>
            <person name="Cereghino C."/>
            <person name="Smart L.B."/>
            <person name="Muchero W."/>
        </authorList>
    </citation>
    <scope>NUCLEOTIDE SEQUENCE</scope>
    <source>
        <tissue evidence="7">Shoot tip</tissue>
    </source>
</reference>
<evidence type="ECO:0000256" key="5">
    <source>
        <dbReference type="ARBA" id="ARBA00023136"/>
    </source>
</evidence>
<keyword evidence="8" id="KW-1185">Reference proteome</keyword>
<keyword evidence="3 6" id="KW-0812">Transmembrane</keyword>
<keyword evidence="4 6" id="KW-1133">Transmembrane helix</keyword>
<dbReference type="PANTHER" id="PTHR10383:SF23">
    <property type="entry name" value="SERINC-DOMAIN CONTAINING SERINE AND SPHINGOLIPID BIOSYNTHESIS PROTEIN"/>
    <property type="match status" value="1"/>
</dbReference>
<comment type="subcellular location">
    <subcellularLocation>
        <location evidence="1">Membrane</location>
        <topology evidence="1">Multi-pass membrane protein</topology>
    </subcellularLocation>
</comment>
<gene>
    <name evidence="7" type="ORF">OIU74_014173</name>
</gene>
<evidence type="ECO:0000313" key="8">
    <source>
        <dbReference type="Proteomes" id="UP001151752"/>
    </source>
</evidence>